<dbReference type="PATRIC" id="fig|1261556.5.peg.1063"/>
<organism evidence="1 2">
    <name type="scientific">Xanthomonas translucens pv. translucens DSM 18974</name>
    <dbReference type="NCBI Taxonomy" id="1261556"/>
    <lineage>
        <taxon>Bacteria</taxon>
        <taxon>Pseudomonadati</taxon>
        <taxon>Pseudomonadota</taxon>
        <taxon>Gammaproteobacteria</taxon>
        <taxon>Lysobacterales</taxon>
        <taxon>Lysobacteraceae</taxon>
        <taxon>Xanthomonas</taxon>
        <taxon>Xanthomonas translucens group</taxon>
    </lineage>
</organism>
<evidence type="ECO:0000313" key="1">
    <source>
        <dbReference type="EMBL" id="SCB03799.1"/>
    </source>
</evidence>
<dbReference type="GeneID" id="98194231"/>
<dbReference type="Proteomes" id="UP000093071">
    <property type="component" value="Chromosome I"/>
</dbReference>
<gene>
    <name evidence="1" type="ORF">BN444_01931</name>
</gene>
<dbReference type="AlphaFoldDB" id="A0A1C3TKQ7"/>
<protein>
    <recommendedName>
        <fullName evidence="3">DUF2559 domain-containing protein</fullName>
    </recommendedName>
</protein>
<accession>A0A1C3TKQ7</accession>
<reference evidence="2" key="1">
    <citation type="submission" date="2016-07" db="EMBL/GenBank/DDBJ databases">
        <authorList>
            <person name="Jaenicke Sebastian"/>
        </authorList>
    </citation>
    <scope>NUCLEOTIDE SEQUENCE [LARGE SCALE GENOMIC DNA]</scope>
</reference>
<proteinExistence type="predicted"/>
<dbReference type="RefSeq" id="WP_003477093.1">
    <property type="nucleotide sequence ID" value="NZ_LT604072.1"/>
</dbReference>
<dbReference type="Pfam" id="PF10832">
    <property type="entry name" value="YhfG"/>
    <property type="match status" value="1"/>
</dbReference>
<evidence type="ECO:0008006" key="3">
    <source>
        <dbReference type="Google" id="ProtNLM"/>
    </source>
</evidence>
<dbReference type="InterPro" id="IPR022541">
    <property type="entry name" value="YhfG"/>
</dbReference>
<dbReference type="EMBL" id="LT604072">
    <property type="protein sequence ID" value="SCB03799.1"/>
    <property type="molecule type" value="Genomic_DNA"/>
</dbReference>
<evidence type="ECO:0000313" key="2">
    <source>
        <dbReference type="Proteomes" id="UP000093071"/>
    </source>
</evidence>
<name>A0A1C3TKQ7_XANCT</name>
<sequence length="60" mass="6824">MKKLKRETLVLHYHATRRENFAASQRLEGIKTTATAMDNLAPLPSKDALRKKYLVTALRG</sequence>